<dbReference type="STRING" id="1562698.DESAMIL20_1065"/>
<dbReference type="Proteomes" id="UP000194141">
    <property type="component" value="Unassembled WGS sequence"/>
</dbReference>
<gene>
    <name evidence="3" type="ORF">DESAMIL20_1065</name>
</gene>
<dbReference type="EMBL" id="MDSU01000018">
    <property type="protein sequence ID" value="OSS41512.1"/>
    <property type="molecule type" value="Genomic_DNA"/>
</dbReference>
<keyword evidence="4" id="KW-1185">Reference proteome</keyword>
<dbReference type="NCBIfam" id="TIGR01875">
    <property type="entry name" value="cas_MJ0381"/>
    <property type="match status" value="1"/>
</dbReference>
<evidence type="ECO:0000256" key="1">
    <source>
        <dbReference type="ARBA" id="ARBA00023118"/>
    </source>
</evidence>
<keyword evidence="1" id="KW-0051">Antiviral defense</keyword>
<dbReference type="Pfam" id="PF01905">
    <property type="entry name" value="DevR"/>
    <property type="match status" value="1"/>
</dbReference>
<dbReference type="InterPro" id="IPR010154">
    <property type="entry name" value="CRISPR-assoc_Cas7/Cst2/DevR"/>
</dbReference>
<sequence length="312" mass="36094">MNNGYLHCSIIFKASNLNYGESIGNILSLKKLTVEEKTFSYISRQALRYDIVRILDEECRYGKAEVDKAKGVIQFTEGSTIDKYPEIDFFGYMKTEKKSQQQPNKQYQEEAKTKIRKAVVRLTDAVSLEPFYSEMDFSTNMGLASRKNLDNDIYQSEIHKSYYTYSITIDLDKVGIDENYKKPNLNKEEKIKRLNALLYAIKVLNRDIKGKRENLSPLFIIGGIYTSGNPFFYNQIKLLFSKDGISINDQIINSVLEITMFNGDPVRDKTYLGFLEGHFNNVDKISIENDRKTTIEKFFESLKNNIANYYGD</sequence>
<evidence type="ECO:0000313" key="4">
    <source>
        <dbReference type="Proteomes" id="UP000194141"/>
    </source>
</evidence>
<dbReference type="RefSeq" id="WP_086033766.1">
    <property type="nucleotide sequence ID" value="NZ_MDSU01000018.1"/>
</dbReference>
<dbReference type="InterPro" id="IPR013414">
    <property type="entry name" value="Cas7/Cst2/DevR_sub_I-B/Tneap"/>
</dbReference>
<organism evidence="3 4">
    <name type="scientific">Desulfurella amilsii</name>
    <dbReference type="NCBI Taxonomy" id="1562698"/>
    <lineage>
        <taxon>Bacteria</taxon>
        <taxon>Pseudomonadati</taxon>
        <taxon>Campylobacterota</taxon>
        <taxon>Desulfurellia</taxon>
        <taxon>Desulfurellales</taxon>
        <taxon>Desulfurellaceae</taxon>
        <taxon>Desulfurella</taxon>
    </lineage>
</organism>
<dbReference type="NCBIfam" id="TIGR02585">
    <property type="entry name" value="cas_Cst2_DevR"/>
    <property type="match status" value="1"/>
</dbReference>
<accession>A0A1X4XVF4</accession>
<comment type="caution">
    <text evidence="3">The sequence shown here is derived from an EMBL/GenBank/DDBJ whole genome shotgun (WGS) entry which is preliminary data.</text>
</comment>
<evidence type="ECO:0000313" key="3">
    <source>
        <dbReference type="EMBL" id="OSS41512.1"/>
    </source>
</evidence>
<evidence type="ECO:0000256" key="2">
    <source>
        <dbReference type="ARBA" id="ARBA00025626"/>
    </source>
</evidence>
<dbReference type="AlphaFoldDB" id="A0A1X4XVF4"/>
<dbReference type="GO" id="GO:0051607">
    <property type="term" value="P:defense response to virus"/>
    <property type="evidence" value="ECO:0007669"/>
    <property type="project" value="UniProtKB-KW"/>
</dbReference>
<proteinExistence type="predicted"/>
<reference evidence="3 4" key="1">
    <citation type="journal article" date="2017" name="Front. Microbiol.">
        <title>Genome Sequence of Desulfurella amilsii Strain TR1 and Comparative Genomics of Desulfurellaceae Family.</title>
        <authorList>
            <person name="Florentino A.P."/>
            <person name="Stams A.J."/>
            <person name="Sanchez-Andrea I."/>
        </authorList>
    </citation>
    <scope>NUCLEOTIDE SEQUENCE [LARGE SCALE GENOMIC DNA]</scope>
    <source>
        <strain evidence="3 4">TR1</strain>
    </source>
</reference>
<name>A0A1X4XVF4_9BACT</name>
<comment type="function">
    <text evidence="2">CRISPR (clustered regularly interspaced short palindromic repeat) is an adaptive immune system that provides protection against mobile genetic elements (viruses, transposable elements and conjugative plasmids). CRISPR clusters contain spacers, sequences complementary to antecedent mobile elements, and target invading nucleic acids. CRISPR clusters are transcribed and processed into CRISPR RNA (crRNA).</text>
</comment>
<dbReference type="OrthoDB" id="9781560at2"/>
<protein>
    <submittedName>
        <fullName evidence="3">CRISPR-associated negative autoregulator</fullName>
    </submittedName>
</protein>